<accession>A0AAV1FFV6</accession>
<name>A0AAV1FFV6_XYRNO</name>
<dbReference type="PROSITE" id="PS50041">
    <property type="entry name" value="C_TYPE_LECTIN_2"/>
    <property type="match status" value="1"/>
</dbReference>
<dbReference type="SMART" id="SM00034">
    <property type="entry name" value="CLECT"/>
    <property type="match status" value="1"/>
</dbReference>
<dbReference type="Pfam" id="PF00059">
    <property type="entry name" value="Lectin_C"/>
    <property type="match status" value="1"/>
</dbReference>
<proteinExistence type="predicted"/>
<dbReference type="EMBL" id="OY660870">
    <property type="protein sequence ID" value="CAJ1059438.1"/>
    <property type="molecule type" value="Genomic_DNA"/>
</dbReference>
<evidence type="ECO:0000313" key="4">
    <source>
        <dbReference type="Proteomes" id="UP001178508"/>
    </source>
</evidence>
<dbReference type="Proteomes" id="UP001178508">
    <property type="component" value="Chromosome 7"/>
</dbReference>
<protein>
    <submittedName>
        <fullName evidence="3">Galactose-specific lectin nattectin-like</fullName>
    </submittedName>
</protein>
<dbReference type="AlphaFoldDB" id="A0AAV1FFV6"/>
<dbReference type="InterPro" id="IPR001304">
    <property type="entry name" value="C-type_lectin-like"/>
</dbReference>
<feature type="chain" id="PRO_5043695948" evidence="1">
    <location>
        <begin position="24"/>
        <end position="170"/>
    </location>
</feature>
<evidence type="ECO:0000259" key="2">
    <source>
        <dbReference type="PROSITE" id="PS50041"/>
    </source>
</evidence>
<dbReference type="Gene3D" id="3.10.100.10">
    <property type="entry name" value="Mannose-Binding Protein A, subunit A"/>
    <property type="match status" value="1"/>
</dbReference>
<gene>
    <name evidence="3" type="ORF">XNOV1_A037454</name>
</gene>
<sequence>MTLTLQLVVLLGLSSGLWMGANAKCPKKGDCCMVCPDGWMEHDSRCYMFHAGEKDWCDAESTCVAQGGNLVSIRKPEDADFLRGKVQELTGEIKRLWLGGYKAHKETCWKWSDGSDITGFTSWGDGEPNNVDGIEHCMELMHTDVQPINDAPCDVLKGFFCARDLEMQQD</sequence>
<keyword evidence="1" id="KW-0732">Signal</keyword>
<reference evidence="3" key="1">
    <citation type="submission" date="2023-08" db="EMBL/GenBank/DDBJ databases">
        <authorList>
            <person name="Alioto T."/>
            <person name="Alioto T."/>
            <person name="Gomez Garrido J."/>
        </authorList>
    </citation>
    <scope>NUCLEOTIDE SEQUENCE</scope>
</reference>
<dbReference type="CDD" id="cd00037">
    <property type="entry name" value="CLECT"/>
    <property type="match status" value="1"/>
</dbReference>
<dbReference type="InterPro" id="IPR016186">
    <property type="entry name" value="C-type_lectin-like/link_sf"/>
</dbReference>
<dbReference type="PANTHER" id="PTHR22803">
    <property type="entry name" value="MANNOSE, PHOSPHOLIPASE, LECTIN RECEPTOR RELATED"/>
    <property type="match status" value="1"/>
</dbReference>
<evidence type="ECO:0000256" key="1">
    <source>
        <dbReference type="SAM" id="SignalP"/>
    </source>
</evidence>
<feature type="signal peptide" evidence="1">
    <location>
        <begin position="1"/>
        <end position="23"/>
    </location>
</feature>
<keyword evidence="4" id="KW-1185">Reference proteome</keyword>
<dbReference type="SUPFAM" id="SSF56436">
    <property type="entry name" value="C-type lectin-like"/>
    <property type="match status" value="1"/>
</dbReference>
<dbReference type="InterPro" id="IPR016187">
    <property type="entry name" value="CTDL_fold"/>
</dbReference>
<feature type="domain" description="C-type lectin" evidence="2">
    <location>
        <begin position="42"/>
        <end position="162"/>
    </location>
</feature>
<evidence type="ECO:0000313" key="3">
    <source>
        <dbReference type="EMBL" id="CAJ1059438.1"/>
    </source>
</evidence>
<dbReference type="InterPro" id="IPR050111">
    <property type="entry name" value="C-type_lectin/snaclec_domain"/>
</dbReference>
<organism evidence="3 4">
    <name type="scientific">Xyrichtys novacula</name>
    <name type="common">Pearly razorfish</name>
    <name type="synonym">Hemipteronotus novacula</name>
    <dbReference type="NCBI Taxonomy" id="13765"/>
    <lineage>
        <taxon>Eukaryota</taxon>
        <taxon>Metazoa</taxon>
        <taxon>Chordata</taxon>
        <taxon>Craniata</taxon>
        <taxon>Vertebrata</taxon>
        <taxon>Euteleostomi</taxon>
        <taxon>Actinopterygii</taxon>
        <taxon>Neopterygii</taxon>
        <taxon>Teleostei</taxon>
        <taxon>Neoteleostei</taxon>
        <taxon>Acanthomorphata</taxon>
        <taxon>Eupercaria</taxon>
        <taxon>Labriformes</taxon>
        <taxon>Labridae</taxon>
        <taxon>Xyrichtys</taxon>
    </lineage>
</organism>